<dbReference type="RefSeq" id="WP_184974571.1">
    <property type="nucleotide sequence ID" value="NZ_BAAAWF010000040.1"/>
</dbReference>
<protein>
    <submittedName>
        <fullName evidence="1">Uncharacterized protein</fullName>
    </submittedName>
</protein>
<organism evidence="1 2">
    <name type="scientific">Streptomyces echinatus</name>
    <dbReference type="NCBI Taxonomy" id="67293"/>
    <lineage>
        <taxon>Bacteria</taxon>
        <taxon>Bacillati</taxon>
        <taxon>Actinomycetota</taxon>
        <taxon>Actinomycetes</taxon>
        <taxon>Kitasatosporales</taxon>
        <taxon>Streptomycetaceae</taxon>
        <taxon>Streptomyces</taxon>
    </lineage>
</organism>
<gene>
    <name evidence="1" type="ORF">FHS34_007857</name>
</gene>
<comment type="caution">
    <text evidence="1">The sequence shown here is derived from an EMBL/GenBank/DDBJ whole genome shotgun (WGS) entry which is preliminary data.</text>
</comment>
<accession>A0A7W9Q4A8</accession>
<name>A0A7W9Q4A8_9ACTN</name>
<reference evidence="1 2" key="1">
    <citation type="submission" date="2020-08" db="EMBL/GenBank/DDBJ databases">
        <title>Genomic Encyclopedia of Type Strains, Phase III (KMG-III): the genomes of soil and plant-associated and newly described type strains.</title>
        <authorList>
            <person name="Whitman W."/>
        </authorList>
    </citation>
    <scope>NUCLEOTIDE SEQUENCE [LARGE SCALE GENOMIC DNA]</scope>
    <source>
        <strain evidence="1 2">CECT 3313</strain>
    </source>
</reference>
<proteinExistence type="predicted"/>
<dbReference type="Proteomes" id="UP000585836">
    <property type="component" value="Unassembled WGS sequence"/>
</dbReference>
<dbReference type="EMBL" id="JACHJK010000024">
    <property type="protein sequence ID" value="MBB5932347.1"/>
    <property type="molecule type" value="Genomic_DNA"/>
</dbReference>
<evidence type="ECO:0000313" key="2">
    <source>
        <dbReference type="Proteomes" id="UP000585836"/>
    </source>
</evidence>
<dbReference type="AlphaFoldDB" id="A0A7W9Q4A8"/>
<evidence type="ECO:0000313" key="1">
    <source>
        <dbReference type="EMBL" id="MBB5932347.1"/>
    </source>
</evidence>
<keyword evidence="2" id="KW-1185">Reference proteome</keyword>
<sequence>MTVQLTLGDCDPLWSDWEELCQRGAEELADPTGPRWRDLRHQGVTARQYHRIVDVHVVGDLL</sequence>